<dbReference type="OrthoDB" id="3482937at2"/>
<dbReference type="Proteomes" id="UP000468735">
    <property type="component" value="Unassembled WGS sequence"/>
</dbReference>
<dbReference type="EMBL" id="WBMT01000002">
    <property type="protein sequence ID" value="KAB2351645.1"/>
    <property type="molecule type" value="Genomic_DNA"/>
</dbReference>
<proteinExistence type="predicted"/>
<keyword evidence="3" id="KW-1185">Reference proteome</keyword>
<dbReference type="Pfam" id="PF13400">
    <property type="entry name" value="Tad"/>
    <property type="match status" value="1"/>
</dbReference>
<sequence>MYVVLFTPAVLVLAGLLVDGGLAIHARQRAADMAEQAARAGANQINEAELRATGKPVLDPGRAESAACGLLGDYDDNITGSSCGATEEEVEVTVELTVNPQFLGIVPGFGSFTMRSTASAQPITGDEP</sequence>
<accession>A0A6H9Z1H1</accession>
<evidence type="ECO:0000259" key="1">
    <source>
        <dbReference type="Pfam" id="PF13400"/>
    </source>
</evidence>
<comment type="caution">
    <text evidence="2">The sequence shown here is derived from an EMBL/GenBank/DDBJ whole genome shotgun (WGS) entry which is preliminary data.</text>
</comment>
<gene>
    <name evidence="2" type="ORF">F8566_05320</name>
</gene>
<dbReference type="AlphaFoldDB" id="A0A6H9Z1H1"/>
<organism evidence="2 3">
    <name type="scientific">Actinomadura rudentiformis</name>
    <dbReference type="NCBI Taxonomy" id="359158"/>
    <lineage>
        <taxon>Bacteria</taxon>
        <taxon>Bacillati</taxon>
        <taxon>Actinomycetota</taxon>
        <taxon>Actinomycetes</taxon>
        <taxon>Streptosporangiales</taxon>
        <taxon>Thermomonosporaceae</taxon>
        <taxon>Actinomadura</taxon>
    </lineage>
</organism>
<protein>
    <submittedName>
        <fullName evidence="2">Pilus assembly protein</fullName>
    </submittedName>
</protein>
<feature type="domain" description="Putative Flp pilus-assembly TadG-like N-terminal" evidence="1">
    <location>
        <begin position="3"/>
        <end position="43"/>
    </location>
</feature>
<dbReference type="InterPro" id="IPR028087">
    <property type="entry name" value="Tad_N"/>
</dbReference>
<reference evidence="2 3" key="1">
    <citation type="submission" date="2019-09" db="EMBL/GenBank/DDBJ databases">
        <title>Actinomadura physcomitrii sp. nov., a novel actinomycete isolated from moss [Physcomitrium sphaericum (Ludw) Fuernr].</title>
        <authorList>
            <person name="Zhuang X."/>
            <person name="Liu C."/>
        </authorList>
    </citation>
    <scope>NUCLEOTIDE SEQUENCE [LARGE SCALE GENOMIC DNA]</scope>
    <source>
        <strain evidence="2 3">HMC1</strain>
    </source>
</reference>
<name>A0A6H9Z1H1_9ACTN</name>
<evidence type="ECO:0000313" key="3">
    <source>
        <dbReference type="Proteomes" id="UP000468735"/>
    </source>
</evidence>
<dbReference type="RefSeq" id="WP_151558587.1">
    <property type="nucleotide sequence ID" value="NZ_WBMT01000002.1"/>
</dbReference>
<evidence type="ECO:0000313" key="2">
    <source>
        <dbReference type="EMBL" id="KAB2351645.1"/>
    </source>
</evidence>